<comment type="caution">
    <text evidence="13">The sequence shown here is derived from an EMBL/GenBank/DDBJ whole genome shotgun (WGS) entry which is preliminary data.</text>
</comment>
<keyword evidence="5" id="KW-0028">Amino-acid biosynthesis</keyword>
<dbReference type="SFLD" id="SFLDF00029">
    <property type="entry name" value="phosphoserine_phosphatase"/>
    <property type="match status" value="1"/>
</dbReference>
<keyword evidence="6" id="KW-0479">Metal-binding</keyword>
<keyword evidence="14" id="KW-1185">Reference proteome</keyword>
<evidence type="ECO:0000256" key="8">
    <source>
        <dbReference type="ARBA" id="ARBA00022842"/>
    </source>
</evidence>
<dbReference type="Proteomes" id="UP000256324">
    <property type="component" value="Unassembled WGS sequence"/>
</dbReference>
<evidence type="ECO:0000256" key="12">
    <source>
        <dbReference type="ARBA" id="ARBA00048523"/>
    </source>
</evidence>
<dbReference type="SFLD" id="SFLDS00003">
    <property type="entry name" value="Haloacid_Dehalogenase"/>
    <property type="match status" value="1"/>
</dbReference>
<dbReference type="SFLD" id="SFLDG01136">
    <property type="entry name" value="C1.6:_Phosphoserine_Phosphatas"/>
    <property type="match status" value="1"/>
</dbReference>
<dbReference type="InterPro" id="IPR023214">
    <property type="entry name" value="HAD_sf"/>
</dbReference>
<evidence type="ECO:0000256" key="2">
    <source>
        <dbReference type="ARBA" id="ARBA00005135"/>
    </source>
</evidence>
<protein>
    <recommendedName>
        <fullName evidence="4">phosphoserine phosphatase</fullName>
        <ecNumber evidence="4">3.1.3.3</ecNumber>
    </recommendedName>
    <alternativeName>
        <fullName evidence="10">O-phosphoserine phosphohydrolase</fullName>
    </alternativeName>
</protein>
<dbReference type="SFLD" id="SFLDG01137">
    <property type="entry name" value="C1.6.1:_Phosphoserine_Phosphat"/>
    <property type="match status" value="1"/>
</dbReference>
<evidence type="ECO:0000256" key="5">
    <source>
        <dbReference type="ARBA" id="ARBA00022605"/>
    </source>
</evidence>
<dbReference type="Gene3D" id="3.40.50.1000">
    <property type="entry name" value="HAD superfamily/HAD-like"/>
    <property type="match status" value="1"/>
</dbReference>
<dbReference type="EMBL" id="PCZS01000001">
    <property type="protein sequence ID" value="REB71179.1"/>
    <property type="molecule type" value="Genomic_DNA"/>
</dbReference>
<proteinExistence type="inferred from homology"/>
<evidence type="ECO:0000256" key="6">
    <source>
        <dbReference type="ARBA" id="ARBA00022723"/>
    </source>
</evidence>
<dbReference type="RefSeq" id="WP_002550283.1">
    <property type="nucleotide sequence ID" value="NZ_JARJOC010000003.1"/>
</dbReference>
<name>A0ABX9IF08_9ACTN</name>
<dbReference type="EC" id="3.1.3.3" evidence="4"/>
<evidence type="ECO:0000313" key="13">
    <source>
        <dbReference type="EMBL" id="REB71179.1"/>
    </source>
</evidence>
<evidence type="ECO:0000256" key="7">
    <source>
        <dbReference type="ARBA" id="ARBA00022801"/>
    </source>
</evidence>
<dbReference type="InterPro" id="IPR036412">
    <property type="entry name" value="HAD-like_sf"/>
</dbReference>
<evidence type="ECO:0000256" key="1">
    <source>
        <dbReference type="ARBA" id="ARBA00001946"/>
    </source>
</evidence>
<sequence>MSSRVILVSDDRSSLRSPGTLLWPDAAGMRGIHTGEWAAHIFEYAISFEGNMTQVRELAATNGVGVLHPHGTLATEPPGLIVCDVDSTVTRTEAIDLLAECAGKADEVREVTARAMAGELDFAESLRARVKCLEGLHIGAFEEARKATVVTPGAAELVASAHEIGAAVGLVSGGFTALVDPLAEQIGADFAASNELEIVDGHLTGRVVGDIVDRAAKATWLGRWALECGVDLERTIALGDGANDLDMFAIAGLPIAFCAKAVAVEAARNTIRCERIDAVRAVWAQ</sequence>
<comment type="cofactor">
    <cofactor evidence="1">
        <name>Mg(2+)</name>
        <dbReference type="ChEBI" id="CHEBI:18420"/>
    </cofactor>
</comment>
<evidence type="ECO:0000256" key="3">
    <source>
        <dbReference type="ARBA" id="ARBA00009184"/>
    </source>
</evidence>
<comment type="catalytic activity">
    <reaction evidence="12">
        <text>O-phospho-D-serine + H2O = D-serine + phosphate</text>
        <dbReference type="Rhea" id="RHEA:24873"/>
        <dbReference type="ChEBI" id="CHEBI:15377"/>
        <dbReference type="ChEBI" id="CHEBI:35247"/>
        <dbReference type="ChEBI" id="CHEBI:43474"/>
        <dbReference type="ChEBI" id="CHEBI:58680"/>
        <dbReference type="EC" id="3.1.3.3"/>
    </reaction>
</comment>
<dbReference type="InterPro" id="IPR004469">
    <property type="entry name" value="PSP"/>
</dbReference>
<dbReference type="PANTHER" id="PTHR43344:SF2">
    <property type="entry name" value="PHOSPHOSERINE PHOSPHATASE"/>
    <property type="match status" value="1"/>
</dbReference>
<gene>
    <name evidence="13" type="primary">serB</name>
    <name evidence="13" type="ORF">CP880_05795</name>
</gene>
<evidence type="ECO:0000256" key="4">
    <source>
        <dbReference type="ARBA" id="ARBA00012640"/>
    </source>
</evidence>
<reference evidence="13 14" key="1">
    <citation type="submission" date="2017-09" db="EMBL/GenBank/DDBJ databases">
        <authorList>
            <person name="Bumgarner R.E."/>
        </authorList>
    </citation>
    <scope>NUCLEOTIDE SEQUENCE [LARGE SCALE GENOMIC DNA]</scope>
    <source>
        <strain evidence="13 14">T34998</strain>
    </source>
</reference>
<dbReference type="NCBIfam" id="TIGR01488">
    <property type="entry name" value="HAD-SF-IB"/>
    <property type="match status" value="1"/>
</dbReference>
<keyword evidence="7" id="KW-0378">Hydrolase</keyword>
<keyword evidence="9" id="KW-0718">Serine biosynthesis</keyword>
<dbReference type="Pfam" id="PF12710">
    <property type="entry name" value="HAD"/>
    <property type="match status" value="1"/>
</dbReference>
<keyword evidence="8" id="KW-0460">Magnesium</keyword>
<evidence type="ECO:0000256" key="9">
    <source>
        <dbReference type="ARBA" id="ARBA00023299"/>
    </source>
</evidence>
<dbReference type="InterPro" id="IPR050582">
    <property type="entry name" value="HAD-like_SerB"/>
</dbReference>
<accession>A0ABX9IF08</accession>
<evidence type="ECO:0000256" key="11">
    <source>
        <dbReference type="ARBA" id="ARBA00048138"/>
    </source>
</evidence>
<evidence type="ECO:0000313" key="14">
    <source>
        <dbReference type="Proteomes" id="UP000256324"/>
    </source>
</evidence>
<organism evidence="13 14">
    <name type="scientific">Cutibacterium namnetense</name>
    <dbReference type="NCBI Taxonomy" id="1574624"/>
    <lineage>
        <taxon>Bacteria</taxon>
        <taxon>Bacillati</taxon>
        <taxon>Actinomycetota</taxon>
        <taxon>Actinomycetes</taxon>
        <taxon>Propionibacteriales</taxon>
        <taxon>Propionibacteriaceae</taxon>
        <taxon>Cutibacterium</taxon>
    </lineage>
</organism>
<comment type="similarity">
    <text evidence="3">Belongs to the HAD-like hydrolase superfamily. SerB family.</text>
</comment>
<dbReference type="PANTHER" id="PTHR43344">
    <property type="entry name" value="PHOSPHOSERINE PHOSPHATASE"/>
    <property type="match status" value="1"/>
</dbReference>
<dbReference type="SUPFAM" id="SSF56784">
    <property type="entry name" value="HAD-like"/>
    <property type="match status" value="1"/>
</dbReference>
<comment type="catalytic activity">
    <reaction evidence="11">
        <text>O-phospho-L-serine + H2O = L-serine + phosphate</text>
        <dbReference type="Rhea" id="RHEA:21208"/>
        <dbReference type="ChEBI" id="CHEBI:15377"/>
        <dbReference type="ChEBI" id="CHEBI:33384"/>
        <dbReference type="ChEBI" id="CHEBI:43474"/>
        <dbReference type="ChEBI" id="CHEBI:57524"/>
        <dbReference type="EC" id="3.1.3.3"/>
    </reaction>
</comment>
<dbReference type="NCBIfam" id="TIGR00338">
    <property type="entry name" value="serB"/>
    <property type="match status" value="1"/>
</dbReference>
<comment type="pathway">
    <text evidence="2">Amino-acid biosynthesis; L-serine biosynthesis; L-serine from 3-phospho-D-glycerate: step 3/3.</text>
</comment>
<evidence type="ECO:0000256" key="10">
    <source>
        <dbReference type="ARBA" id="ARBA00031693"/>
    </source>
</evidence>